<sequence>MPAVRLERVLSVPLDGERAAFAADSPEAERTLRETRAVYGPAAGRDWLDRSSRLTFPTLVRAARTALGPLPEVDLALTAAATPDCRTDGFPGALLGHLLGGHPTVLGITEQGTAGPFTALRIAAGRIRAGDARRALVLLLEQSTLPAEPGFVRPERDAAVALLLGPGPGRELGAPVVGRTPLDPPAGAHPVRPDRGGSRIGAWTALARELPALDPDLPLLIADDDHDLGYHCHVLLAPHTPEPAPHRIPQNPEERARA</sequence>
<dbReference type="Proteomes" id="UP000007076">
    <property type="component" value="Chromosome"/>
</dbReference>
<reference evidence="2 3" key="1">
    <citation type="journal article" date="2010" name="DNA Res.">
        <title>Genome sequence of Kitasatospora setae NBRC 14216T: an evolutionary snapshot of the family Streptomycetaceae.</title>
        <authorList>
            <person name="Ichikawa N."/>
            <person name="Oguchi A."/>
            <person name="Ikeda H."/>
            <person name="Ishikawa J."/>
            <person name="Kitani S."/>
            <person name="Watanabe Y."/>
            <person name="Nakamura S."/>
            <person name="Katano Y."/>
            <person name="Kishi E."/>
            <person name="Sasagawa M."/>
            <person name="Ankai A."/>
            <person name="Fukui S."/>
            <person name="Hashimoto Y."/>
            <person name="Kamata S."/>
            <person name="Otoguro M."/>
            <person name="Tanikawa S."/>
            <person name="Nihira T."/>
            <person name="Horinouchi S."/>
            <person name="Ohnishi Y."/>
            <person name="Hayakawa M."/>
            <person name="Kuzuyama T."/>
            <person name="Arisawa A."/>
            <person name="Nomoto F."/>
            <person name="Miura H."/>
            <person name="Takahashi Y."/>
            <person name="Fujita N."/>
        </authorList>
    </citation>
    <scope>NUCLEOTIDE SEQUENCE [LARGE SCALE GENOMIC DNA]</scope>
    <source>
        <strain evidence="3">ATCC 33774 / DSM 43861 / JCM 3304 / KCC A-0304 / NBRC 14216 / KM-6054</strain>
    </source>
</reference>
<dbReference type="EMBL" id="AP010968">
    <property type="protein sequence ID" value="BAJ32348.1"/>
    <property type="molecule type" value="Genomic_DNA"/>
</dbReference>
<dbReference type="eggNOG" id="COG0332">
    <property type="taxonomic scope" value="Bacteria"/>
</dbReference>
<feature type="region of interest" description="Disordered" evidence="1">
    <location>
        <begin position="239"/>
        <end position="258"/>
    </location>
</feature>
<evidence type="ECO:0000313" key="3">
    <source>
        <dbReference type="Proteomes" id="UP000007076"/>
    </source>
</evidence>
<evidence type="ECO:0000313" key="2">
    <source>
        <dbReference type="EMBL" id="BAJ32348.1"/>
    </source>
</evidence>
<protein>
    <recommendedName>
        <fullName evidence="4">Beta-ketoacyl synthase N-terminal domain-containing protein</fullName>
    </recommendedName>
</protein>
<dbReference type="AlphaFoldDB" id="E4N2G4"/>
<dbReference type="STRING" id="452652.KSE_65890"/>
<accession>E4N2G4</accession>
<dbReference type="Gene3D" id="3.40.47.10">
    <property type="match status" value="1"/>
</dbReference>
<gene>
    <name evidence="2" type="ordered locus">KSE_65890</name>
</gene>
<name>E4N2G4_KITSK</name>
<dbReference type="HOGENOM" id="CLU_1076806_0_0_11"/>
<evidence type="ECO:0000256" key="1">
    <source>
        <dbReference type="SAM" id="MobiDB-lite"/>
    </source>
</evidence>
<keyword evidence="3" id="KW-1185">Reference proteome</keyword>
<dbReference type="InterPro" id="IPR016039">
    <property type="entry name" value="Thiolase-like"/>
</dbReference>
<dbReference type="GO" id="GO:0016747">
    <property type="term" value="F:acyltransferase activity, transferring groups other than amino-acyl groups"/>
    <property type="evidence" value="ECO:0007669"/>
    <property type="project" value="UniProtKB-ARBA"/>
</dbReference>
<evidence type="ECO:0008006" key="4">
    <source>
        <dbReference type="Google" id="ProtNLM"/>
    </source>
</evidence>
<dbReference type="SUPFAM" id="SSF53901">
    <property type="entry name" value="Thiolase-like"/>
    <property type="match status" value="1"/>
</dbReference>
<dbReference type="KEGG" id="ksk:KSE_65890"/>
<dbReference type="RefSeq" id="WP_014139644.1">
    <property type="nucleotide sequence ID" value="NC_016109.1"/>
</dbReference>
<proteinExistence type="predicted"/>
<organism evidence="2 3">
    <name type="scientific">Kitasatospora setae (strain ATCC 33774 / DSM 43861 / JCM 3304 / KCC A-0304 / NBRC 14216 / KM-6054)</name>
    <name type="common">Streptomyces setae</name>
    <dbReference type="NCBI Taxonomy" id="452652"/>
    <lineage>
        <taxon>Bacteria</taxon>
        <taxon>Bacillati</taxon>
        <taxon>Actinomycetota</taxon>
        <taxon>Actinomycetes</taxon>
        <taxon>Kitasatosporales</taxon>
        <taxon>Streptomycetaceae</taxon>
        <taxon>Kitasatospora</taxon>
    </lineage>
</organism>
<dbReference type="PATRIC" id="fig|452652.3.peg.6615"/>